<dbReference type="WBParaSite" id="nRc.2.0.1.t05063-RA">
    <property type="protein sequence ID" value="nRc.2.0.1.t05063-RA"/>
    <property type="gene ID" value="nRc.2.0.1.g05063"/>
</dbReference>
<evidence type="ECO:0000256" key="1">
    <source>
        <dbReference type="ARBA" id="ARBA00022614"/>
    </source>
</evidence>
<dbReference type="AlphaFoldDB" id="A0A915HT16"/>
<reference evidence="7" key="1">
    <citation type="submission" date="2022-11" db="UniProtKB">
        <authorList>
            <consortium name="WormBaseParasite"/>
        </authorList>
    </citation>
    <scope>IDENTIFICATION</scope>
</reference>
<evidence type="ECO:0000256" key="5">
    <source>
        <dbReference type="SAM" id="SignalP"/>
    </source>
</evidence>
<dbReference type="Proteomes" id="UP000887565">
    <property type="component" value="Unplaced"/>
</dbReference>
<dbReference type="InterPro" id="IPR001611">
    <property type="entry name" value="Leu-rich_rpt"/>
</dbReference>
<organism evidence="6 7">
    <name type="scientific">Romanomermis culicivorax</name>
    <name type="common">Nematode worm</name>
    <dbReference type="NCBI Taxonomy" id="13658"/>
    <lineage>
        <taxon>Eukaryota</taxon>
        <taxon>Metazoa</taxon>
        <taxon>Ecdysozoa</taxon>
        <taxon>Nematoda</taxon>
        <taxon>Enoplea</taxon>
        <taxon>Dorylaimia</taxon>
        <taxon>Mermithida</taxon>
        <taxon>Mermithoidea</taxon>
        <taxon>Mermithidae</taxon>
        <taxon>Romanomermis</taxon>
    </lineage>
</organism>
<dbReference type="InterPro" id="IPR026906">
    <property type="entry name" value="LRR_5"/>
</dbReference>
<dbReference type="Pfam" id="PF13306">
    <property type="entry name" value="LRR_5"/>
    <property type="match status" value="1"/>
</dbReference>
<evidence type="ECO:0000256" key="2">
    <source>
        <dbReference type="ARBA" id="ARBA00022729"/>
    </source>
</evidence>
<dbReference type="PROSITE" id="PS51450">
    <property type="entry name" value="LRR"/>
    <property type="match status" value="1"/>
</dbReference>
<evidence type="ECO:0000256" key="4">
    <source>
        <dbReference type="SAM" id="MobiDB-lite"/>
    </source>
</evidence>
<dbReference type="Gene3D" id="3.80.10.10">
    <property type="entry name" value="Ribonuclease Inhibitor"/>
    <property type="match status" value="3"/>
</dbReference>
<keyword evidence="6" id="KW-1185">Reference proteome</keyword>
<dbReference type="SMART" id="SM00369">
    <property type="entry name" value="LRR_TYP"/>
    <property type="match status" value="5"/>
</dbReference>
<evidence type="ECO:0000313" key="6">
    <source>
        <dbReference type="Proteomes" id="UP000887565"/>
    </source>
</evidence>
<dbReference type="PANTHER" id="PTHR24373">
    <property type="entry name" value="SLIT RELATED LEUCINE-RICH REPEAT NEURONAL PROTEIN"/>
    <property type="match status" value="1"/>
</dbReference>
<dbReference type="SUPFAM" id="SSF52058">
    <property type="entry name" value="L domain-like"/>
    <property type="match status" value="1"/>
</dbReference>
<protein>
    <submittedName>
        <fullName evidence="7">Uncharacterized protein</fullName>
    </submittedName>
</protein>
<dbReference type="InterPro" id="IPR032675">
    <property type="entry name" value="LRR_dom_sf"/>
</dbReference>
<sequence length="553" mass="63938">MAPMFNVVCVICWFQILDASLTLSHYAKRFADDVYQQRNFLPQCTKTTSPCRCTQVYPREIVIECKKATLKQVQDSMAAVSNTKMQILAVDIYGLILKKNNVENEFYDNFFAKHSAVPRALVVQDCRIERRRSSTRRNSRESSSSNEEYQEDSISYHSDPELRRQNENDEILLNFAPDAFKSLEDILVTLKIDCPTSGQSLEAIKKLRLLNVLQLNHLKMMPEIDDLPFEHLIHLDLRKNGISKIGHQAFNPATQLENVNLAHNELKIFETSIFDKLINLNELDLSNNKITSIVQDNFSSSSLSSLEHLDLSRNLLTTLGRGILNKYQKLKILKLESNTLSEITTDQLDQLINLEILSLHDNPIHLIYNFSMQNLTNLKNLYLSQACISSNREKSITDQENRMNFLKIDPQAFHGLINLQMLDFDCTIFQNLDGDIFNNTPNLKYLILANSQMINDNQDWLNENMFKNLKSLTHLYLAGFDLNLIKNETTFLEDLISLRELNLVNYTPIMPQCNGTPHPKWLDILLDVDYPRNFTVTLPNCLPNAYQRYYRNQ</sequence>
<dbReference type="PRINTS" id="PR00019">
    <property type="entry name" value="LEURICHRPT"/>
</dbReference>
<keyword evidence="2 5" id="KW-0732">Signal</keyword>
<dbReference type="SMART" id="SM00365">
    <property type="entry name" value="LRR_SD22"/>
    <property type="match status" value="5"/>
</dbReference>
<evidence type="ECO:0000256" key="3">
    <source>
        <dbReference type="ARBA" id="ARBA00022737"/>
    </source>
</evidence>
<proteinExistence type="predicted"/>
<feature type="region of interest" description="Disordered" evidence="4">
    <location>
        <begin position="132"/>
        <end position="161"/>
    </location>
</feature>
<dbReference type="PANTHER" id="PTHR24373:SF275">
    <property type="entry name" value="TIR DOMAIN-CONTAINING PROTEIN"/>
    <property type="match status" value="1"/>
</dbReference>
<accession>A0A915HT16</accession>
<dbReference type="InterPro" id="IPR003591">
    <property type="entry name" value="Leu-rich_rpt_typical-subtyp"/>
</dbReference>
<keyword evidence="1" id="KW-0433">Leucine-rich repeat</keyword>
<dbReference type="Pfam" id="PF13855">
    <property type="entry name" value="LRR_8"/>
    <property type="match status" value="1"/>
</dbReference>
<name>A0A915HT16_ROMCU</name>
<feature type="signal peptide" evidence="5">
    <location>
        <begin position="1"/>
        <end position="19"/>
    </location>
</feature>
<evidence type="ECO:0000313" key="7">
    <source>
        <dbReference type="WBParaSite" id="nRc.2.0.1.t05063-RA"/>
    </source>
</evidence>
<feature type="chain" id="PRO_5036926356" evidence="5">
    <location>
        <begin position="20"/>
        <end position="553"/>
    </location>
</feature>
<dbReference type="InterPro" id="IPR050328">
    <property type="entry name" value="Dev_Immune_Receptor"/>
</dbReference>
<keyword evidence="3" id="KW-0677">Repeat</keyword>